<sequence>MDNSKFTDISDKKFLTSTMNFYNNCKSPDVKKMDDLDDLVNSLVADAEAGADGGLRKSDLKDGLQHLLVTPRWRKNTPNNTPKANSTSNIAVLSRLSTGQQEYILREITNLYIPDSADQDKQVQLPTDYSNLDQLINNGIQTKQKAIQAEIDAKNYQLKITDSLAAGEFQYLASTTPEYQKIKDEIKNLEDKLKEQQQKNATLKKHLQDEIIKDLQPINAETMAEGYVYIFLQDSKVEGYAELSLYKEYKSSITNDNTFYAEVDISEYKDCDYRVADADSAKAQIPLPACYAKDQATYKLQKVVVLFSTVQLSSARLAKIESDSKLQTQHAKTLNSSNLKDSFDMSLVENISHAKAKARDIKYNYQDNGATQTQWTELEVYPIYNYNRKTIGWNLLLDNPLGVMNNNNFAIDWLQTQLSNVCVQIQADNYGKSSILIANFLFNPQASGLISVDMDDMDYDDNTNPLSPYNKTFRFSNTDVEAQYRSKVPQWEAYNAKLKEIERTKSTIDLDRLKYNLRSKARELMRNLMEAFQKQGLDWVDPNDSLIECWRDIFSQGAYGYSSSFEKWFDTVNHLSLDPKDTDSLYDVISNRPVDTIRIKHDSKGQMVSTNSKDSYIYTLEGYTLTTYEYHIYYYKKTVKTYDEKLNLKGDPEVTYVQKDNPKTVIADIGAYAKGKAPDGLKYITRALKPNDCASDDIIRTWVANSVSQITGTDLNTFLEGGKPEVSELLIPSDTVPADKSQGLYDAKKLALSNSVELILSQAKDTPVPRNQFNEAVMKYSEEYMKKGAKKIAGETSVTTYELVDSIIKGKDIPSATISLITDEKVETAITSFINKVHIRYANNEFTRNILSDKALKDKFTQMVEDSFEVKNFFGAPNGKSITRILLSSKFDTNVSIAQEVSPLLAKAASERNIAVETRYYKGETHYFVEENSYREFQQQVHTETDDYLKKLDEQNKLKTKNLIDKKQYEELKNTSIGSLRFKFVKGIMESCYGTYSAIDELNEKLQKLQQTEGVDNAIVCLGLYKQVFDIQKNCVEIVNKWNNHKLSMMLKVVPCTELFGSIETETTKKIDNLMTKKKDISQLLKMNDVVTGTLGLGISTLQLIQSVRSLAESMNQNDEHIIRADMANFINAGATTVSSAKAIADTLKDQAREKLKDMAIESRAKKNLAKQSGNLLEQGAKQGLKNGAEVVAKETFKETAILGLKRFGIEAVAFLSIPYLGEILLVIDIATTLWAAWEEAHKDNIYQQWVKLSNLYP</sequence>
<organism evidence="2 3">
    <name type="scientific">Francisella marina</name>
    <dbReference type="NCBI Taxonomy" id="2249302"/>
    <lineage>
        <taxon>Bacteria</taxon>
        <taxon>Pseudomonadati</taxon>
        <taxon>Pseudomonadota</taxon>
        <taxon>Gammaproteobacteria</taxon>
        <taxon>Thiotrichales</taxon>
        <taxon>Francisellaceae</taxon>
        <taxon>Francisella</taxon>
    </lineage>
</organism>
<accession>A0ABX5ZG50</accession>
<keyword evidence="1" id="KW-0175">Coiled coil</keyword>
<feature type="coiled-coil region" evidence="1">
    <location>
        <begin position="179"/>
        <end position="213"/>
    </location>
</feature>
<gene>
    <name evidence="2" type="ORF">F0R74_03705</name>
</gene>
<name>A0ABX5ZG50_9GAMM</name>
<reference evidence="2 3" key="1">
    <citation type="submission" date="2019-09" db="EMBL/GenBank/DDBJ databases">
        <title>Complete genome sequence of Francisella marina E103-15.</title>
        <authorList>
            <person name="Tekedar H.C."/>
            <person name="Griffin M.J."/>
            <person name="Waldbieser G.C."/>
            <person name="Soto E."/>
        </authorList>
    </citation>
    <scope>NUCLEOTIDE SEQUENCE [LARGE SCALE GENOMIC DNA]</scope>
    <source>
        <strain evidence="2 3">E103-15</strain>
    </source>
</reference>
<keyword evidence="3" id="KW-1185">Reference proteome</keyword>
<evidence type="ECO:0000313" key="2">
    <source>
        <dbReference type="EMBL" id="QEO56999.1"/>
    </source>
</evidence>
<dbReference type="Proteomes" id="UP000322509">
    <property type="component" value="Chromosome"/>
</dbReference>
<dbReference type="RefSeq" id="WP_149368314.1">
    <property type="nucleotide sequence ID" value="NZ_CP043550.1"/>
</dbReference>
<evidence type="ECO:0000313" key="3">
    <source>
        <dbReference type="Proteomes" id="UP000322509"/>
    </source>
</evidence>
<proteinExistence type="predicted"/>
<protein>
    <submittedName>
        <fullName evidence="2">Uncharacterized protein</fullName>
    </submittedName>
</protein>
<dbReference type="EMBL" id="CP043550">
    <property type="protein sequence ID" value="QEO56999.1"/>
    <property type="molecule type" value="Genomic_DNA"/>
</dbReference>
<evidence type="ECO:0000256" key="1">
    <source>
        <dbReference type="SAM" id="Coils"/>
    </source>
</evidence>